<keyword evidence="1" id="KW-0732">Signal</keyword>
<organism evidence="2 3">
    <name type="scientific">Bosea rubneri</name>
    <dbReference type="NCBI Taxonomy" id="3075434"/>
    <lineage>
        <taxon>Bacteria</taxon>
        <taxon>Pseudomonadati</taxon>
        <taxon>Pseudomonadota</taxon>
        <taxon>Alphaproteobacteria</taxon>
        <taxon>Hyphomicrobiales</taxon>
        <taxon>Boseaceae</taxon>
        <taxon>Bosea</taxon>
    </lineage>
</organism>
<feature type="signal peptide" evidence="1">
    <location>
        <begin position="1"/>
        <end position="21"/>
    </location>
</feature>
<evidence type="ECO:0000256" key="1">
    <source>
        <dbReference type="SAM" id="SignalP"/>
    </source>
</evidence>
<evidence type="ECO:0000313" key="3">
    <source>
        <dbReference type="Proteomes" id="UP001254257"/>
    </source>
</evidence>
<dbReference type="RefSeq" id="WP_316020517.1">
    <property type="nucleotide sequence ID" value="NZ_JAWDID010000048.1"/>
</dbReference>
<comment type="caution">
    <text evidence="2">The sequence shown here is derived from an EMBL/GenBank/DDBJ whole genome shotgun (WGS) entry which is preliminary data.</text>
</comment>
<sequence length="87" mass="10229">MPRKFVVAGFASLALAGAALALFGLVGGGAAQAYDRYERQYERREPGWRPSPPAFHGYWGYRRWKRWNDERRDDAFYGRPYQGRDWR</sequence>
<dbReference type="EMBL" id="JAWDID010000048">
    <property type="protein sequence ID" value="MDU0342755.1"/>
    <property type="molecule type" value="Genomic_DNA"/>
</dbReference>
<proteinExistence type="predicted"/>
<name>A0ABU3SD89_9HYPH</name>
<accession>A0ABU3SD89</accession>
<protein>
    <submittedName>
        <fullName evidence="2">Uncharacterized protein</fullName>
    </submittedName>
</protein>
<keyword evidence="3" id="KW-1185">Reference proteome</keyword>
<dbReference type="Proteomes" id="UP001254257">
    <property type="component" value="Unassembled WGS sequence"/>
</dbReference>
<gene>
    <name evidence="2" type="ORF">RKE40_22885</name>
</gene>
<feature type="chain" id="PRO_5047533885" evidence="1">
    <location>
        <begin position="22"/>
        <end position="87"/>
    </location>
</feature>
<reference evidence="2 3" key="1">
    <citation type="submission" date="2023-09" db="EMBL/GenBank/DDBJ databases">
        <title>Whole genome shotgun sequencing (WGS) of Bosea sp. ZW T0_25, isolated from stored onions (Allium cepa).</title>
        <authorList>
            <person name="Stoll D.A."/>
            <person name="Huch M."/>
        </authorList>
    </citation>
    <scope>NUCLEOTIDE SEQUENCE [LARGE SCALE GENOMIC DNA]</scope>
    <source>
        <strain evidence="2 3">ZW T0_25</strain>
    </source>
</reference>
<evidence type="ECO:0000313" key="2">
    <source>
        <dbReference type="EMBL" id="MDU0342755.1"/>
    </source>
</evidence>